<feature type="signal peptide" evidence="2">
    <location>
        <begin position="1"/>
        <end position="34"/>
    </location>
</feature>
<dbReference type="Proteomes" id="UP000649617">
    <property type="component" value="Unassembled WGS sequence"/>
</dbReference>
<feature type="region of interest" description="Disordered" evidence="1">
    <location>
        <begin position="67"/>
        <end position="92"/>
    </location>
</feature>
<evidence type="ECO:0000256" key="1">
    <source>
        <dbReference type="SAM" id="MobiDB-lite"/>
    </source>
</evidence>
<evidence type="ECO:0000313" key="4">
    <source>
        <dbReference type="Proteomes" id="UP000649617"/>
    </source>
</evidence>
<comment type="caution">
    <text evidence="3">The sequence shown here is derived from an EMBL/GenBank/DDBJ whole genome shotgun (WGS) entry which is preliminary data.</text>
</comment>
<feature type="non-terminal residue" evidence="3">
    <location>
        <position position="337"/>
    </location>
</feature>
<protein>
    <submittedName>
        <fullName evidence="3">Uncharacterized protein</fullName>
    </submittedName>
</protein>
<keyword evidence="4" id="KW-1185">Reference proteome</keyword>
<evidence type="ECO:0000256" key="2">
    <source>
        <dbReference type="SAM" id="SignalP"/>
    </source>
</evidence>
<dbReference type="EMBL" id="CAJNIZ010013026">
    <property type="protein sequence ID" value="CAE7342068.1"/>
    <property type="molecule type" value="Genomic_DNA"/>
</dbReference>
<proteinExistence type="predicted"/>
<gene>
    <name evidence="3" type="ORF">SPIL2461_LOCUS8079</name>
</gene>
<dbReference type="OrthoDB" id="447809at2759"/>
<feature type="compositionally biased region" description="Acidic residues" evidence="1">
    <location>
        <begin position="74"/>
        <end position="85"/>
    </location>
</feature>
<name>A0A812PPP7_SYMPI</name>
<sequence>DSCRTSAAMARTPASRKIGRVLALLALFWAGQQAVQTVRAAVGVRAVPFARPPAGAWARKPLIARGAASKADGQPDEVDDNEDDEVSKLAKEHDAVQSYDAKKVIRWVKESVRITDREEITKLKAQKYAGSFLLEKSSAADLEAKLKLSDGPKDILIERIKKLKAAAAIRDAKRKLDNAGADEDRIAMVGAMLSALVEMDAVDVMRSALEVPVVQSVLKAALDVSKDDVGSYGPKKVAAWIAAKLVSAQYDDSDIQQALRKLAGMNGNQVLTVTQDQLKENYKLEVAKAEFLVDAVQGLNDPSAWPKILKPSIIIEEGVGLEDAARGPCLCWFVRVC</sequence>
<organism evidence="3 4">
    <name type="scientific">Symbiodinium pilosum</name>
    <name type="common">Dinoflagellate</name>
    <dbReference type="NCBI Taxonomy" id="2952"/>
    <lineage>
        <taxon>Eukaryota</taxon>
        <taxon>Sar</taxon>
        <taxon>Alveolata</taxon>
        <taxon>Dinophyceae</taxon>
        <taxon>Suessiales</taxon>
        <taxon>Symbiodiniaceae</taxon>
        <taxon>Symbiodinium</taxon>
    </lineage>
</organism>
<reference evidence="3" key="1">
    <citation type="submission" date="2021-02" db="EMBL/GenBank/DDBJ databases">
        <authorList>
            <person name="Dougan E. K."/>
            <person name="Rhodes N."/>
            <person name="Thang M."/>
            <person name="Chan C."/>
        </authorList>
    </citation>
    <scope>NUCLEOTIDE SEQUENCE</scope>
</reference>
<accession>A0A812PPP7</accession>
<feature type="non-terminal residue" evidence="3">
    <location>
        <position position="1"/>
    </location>
</feature>
<keyword evidence="2" id="KW-0732">Signal</keyword>
<feature type="chain" id="PRO_5032501123" evidence="2">
    <location>
        <begin position="35"/>
        <end position="337"/>
    </location>
</feature>
<dbReference type="AlphaFoldDB" id="A0A812PPP7"/>
<evidence type="ECO:0000313" key="3">
    <source>
        <dbReference type="EMBL" id="CAE7342068.1"/>
    </source>
</evidence>